<keyword evidence="3" id="KW-1185">Reference proteome</keyword>
<feature type="transmembrane region" description="Helical" evidence="1">
    <location>
        <begin position="220"/>
        <end position="241"/>
    </location>
</feature>
<feature type="transmembrane region" description="Helical" evidence="1">
    <location>
        <begin position="167"/>
        <end position="188"/>
    </location>
</feature>
<keyword evidence="1" id="KW-0812">Transmembrane</keyword>
<comment type="caution">
    <text evidence="2">The sequence shown here is derived from an EMBL/GenBank/DDBJ whole genome shotgun (WGS) entry which is preliminary data.</text>
</comment>
<accession>A0ABQ5QYL5</accession>
<evidence type="ECO:0000313" key="3">
    <source>
        <dbReference type="Proteomes" id="UP001144280"/>
    </source>
</evidence>
<dbReference type="EMBL" id="BSDI01000018">
    <property type="protein sequence ID" value="GLH98736.1"/>
    <property type="molecule type" value="Genomic_DNA"/>
</dbReference>
<reference evidence="2" key="1">
    <citation type="submission" date="2022-12" db="EMBL/GenBank/DDBJ databases">
        <title>New Phytohabitans aurantiacus sp. RD004123 nov., an actinomycete isolated from soil.</title>
        <authorList>
            <person name="Triningsih D.W."/>
            <person name="Harunari E."/>
            <person name="Igarashi Y."/>
        </authorList>
    </citation>
    <scope>NUCLEOTIDE SEQUENCE</scope>
    <source>
        <strain evidence="2">RD004123</strain>
    </source>
</reference>
<keyword evidence="1" id="KW-1133">Transmembrane helix</keyword>
<evidence type="ECO:0000256" key="1">
    <source>
        <dbReference type="SAM" id="Phobius"/>
    </source>
</evidence>
<keyword evidence="1" id="KW-0472">Membrane</keyword>
<protein>
    <recommendedName>
        <fullName evidence="4">Zinc-finger domain-containing protein</fullName>
    </recommendedName>
</protein>
<evidence type="ECO:0008006" key="4">
    <source>
        <dbReference type="Google" id="ProtNLM"/>
    </source>
</evidence>
<evidence type="ECO:0000313" key="2">
    <source>
        <dbReference type="EMBL" id="GLH98736.1"/>
    </source>
</evidence>
<sequence>MTGEEETPMGGLGWHVPDGELRRYADRALAPPLLWSTEAHLSACASCRGRLTGAAGPALADDGWELLAAELDAPVPGPIERLLTRVGVPEHTARLLAATPVLRLSWLAAVAITLTLTALMAHLAHPAVFLAAAPLLPLAGVALSFGPRVDPTYEISVVAPMHTFRLLLLRCAAVLSTTTGLSLAASLALPELGLAAVGWFLPALVLTTLSLALTPRFGPVLAAVAVGAGWVALVASTWSAGDAGPVVFVPAGQLALALTGGLAALMVVRLRRTFETPRRIR</sequence>
<feature type="transmembrane region" description="Helical" evidence="1">
    <location>
        <begin position="247"/>
        <end position="268"/>
    </location>
</feature>
<gene>
    <name evidence="2" type="ORF">Pa4123_40110</name>
</gene>
<organism evidence="2 3">
    <name type="scientific">Phytohabitans aurantiacus</name>
    <dbReference type="NCBI Taxonomy" id="3016789"/>
    <lineage>
        <taxon>Bacteria</taxon>
        <taxon>Bacillati</taxon>
        <taxon>Actinomycetota</taxon>
        <taxon>Actinomycetes</taxon>
        <taxon>Micromonosporales</taxon>
        <taxon>Micromonosporaceae</taxon>
    </lineage>
</organism>
<feature type="transmembrane region" description="Helical" evidence="1">
    <location>
        <begin position="127"/>
        <end position="146"/>
    </location>
</feature>
<dbReference type="Proteomes" id="UP001144280">
    <property type="component" value="Unassembled WGS sequence"/>
</dbReference>
<feature type="transmembrane region" description="Helical" evidence="1">
    <location>
        <begin position="194"/>
        <end position="213"/>
    </location>
</feature>
<name>A0ABQ5QYL5_9ACTN</name>
<dbReference type="RefSeq" id="WP_281897908.1">
    <property type="nucleotide sequence ID" value="NZ_BSDI01000018.1"/>
</dbReference>
<proteinExistence type="predicted"/>
<feature type="transmembrane region" description="Helical" evidence="1">
    <location>
        <begin position="101"/>
        <end position="121"/>
    </location>
</feature>